<dbReference type="Pfam" id="PF00005">
    <property type="entry name" value="ABC_tran"/>
    <property type="match status" value="1"/>
</dbReference>
<evidence type="ECO:0000256" key="1">
    <source>
        <dbReference type="ARBA" id="ARBA00005417"/>
    </source>
</evidence>
<sequence>MRTVCALDGLRRGGAVDKRPAFLEVCTVTKRYGGLVALDACTLSIATGGITGLIGPNGAGKTTLLNVMTGLVRPDSGTVHLSGADITSLPVHRFAEMGMARTFQIVRELGSLTVFENLLLAPRHQSGEGVGAALFGRRKWWAEEHANAVRARALLERIGLWHLADQPSSGLSGGQKKLLDIARALLLEPQLILLDEPGAGVSPPLKLEMIRLVRELRAEGVTFGIVEHDMHLIGELCDHVHVMAEGRLLVSGSFEQISRDPRVVEAYLGAAA</sequence>
<comment type="similarity">
    <text evidence="1">Belongs to the ABC transporter superfamily.</text>
</comment>
<dbReference type="GO" id="GO:0005886">
    <property type="term" value="C:plasma membrane"/>
    <property type="evidence" value="ECO:0007669"/>
    <property type="project" value="TreeGrafter"/>
</dbReference>
<keyword evidence="7" id="KW-1185">Reference proteome</keyword>
<evidence type="ECO:0000256" key="3">
    <source>
        <dbReference type="ARBA" id="ARBA00022741"/>
    </source>
</evidence>
<dbReference type="InterPro" id="IPR027417">
    <property type="entry name" value="P-loop_NTPase"/>
</dbReference>
<keyword evidence="3" id="KW-0547">Nucleotide-binding</keyword>
<dbReference type="PANTHER" id="PTHR45772">
    <property type="entry name" value="CONSERVED COMPONENT OF ABC TRANSPORTER FOR NATURAL AMINO ACIDS-RELATED"/>
    <property type="match status" value="1"/>
</dbReference>
<dbReference type="Proteomes" id="UP000198889">
    <property type="component" value="Unassembled WGS sequence"/>
</dbReference>
<dbReference type="PANTHER" id="PTHR45772:SF9">
    <property type="entry name" value="CONSERVED COMPONENT OF ABC TRANSPORTER FOR NATURAL AMINO ACIDS"/>
    <property type="match status" value="1"/>
</dbReference>
<dbReference type="InterPro" id="IPR017871">
    <property type="entry name" value="ABC_transporter-like_CS"/>
</dbReference>
<dbReference type="SMART" id="SM00382">
    <property type="entry name" value="AAA"/>
    <property type="match status" value="1"/>
</dbReference>
<evidence type="ECO:0000313" key="6">
    <source>
        <dbReference type="EMBL" id="SCW66725.1"/>
    </source>
</evidence>
<dbReference type="PROSITE" id="PS00211">
    <property type="entry name" value="ABC_TRANSPORTER_1"/>
    <property type="match status" value="1"/>
</dbReference>
<accession>A0A1G4SDV1</accession>
<dbReference type="InterPro" id="IPR032823">
    <property type="entry name" value="BCA_ABC_TP_C"/>
</dbReference>
<reference evidence="7" key="1">
    <citation type="submission" date="2016-10" db="EMBL/GenBank/DDBJ databases">
        <authorList>
            <person name="Varghese N."/>
            <person name="Submissions S."/>
        </authorList>
    </citation>
    <scope>NUCLEOTIDE SEQUENCE [LARGE SCALE GENOMIC DNA]</scope>
    <source>
        <strain evidence="7">CGMCC 1.1761</strain>
    </source>
</reference>
<organism evidence="6 7">
    <name type="scientific">Ancylobacter rudongensis</name>
    <dbReference type="NCBI Taxonomy" id="177413"/>
    <lineage>
        <taxon>Bacteria</taxon>
        <taxon>Pseudomonadati</taxon>
        <taxon>Pseudomonadota</taxon>
        <taxon>Alphaproteobacteria</taxon>
        <taxon>Hyphomicrobiales</taxon>
        <taxon>Xanthobacteraceae</taxon>
        <taxon>Ancylobacter</taxon>
    </lineage>
</organism>
<dbReference type="CDD" id="cd03219">
    <property type="entry name" value="ABC_Mj1267_LivG_branched"/>
    <property type="match status" value="1"/>
</dbReference>
<dbReference type="InterPro" id="IPR003439">
    <property type="entry name" value="ABC_transporter-like_ATP-bd"/>
</dbReference>
<dbReference type="STRING" id="177413.SAMN05660859_2099"/>
<feature type="domain" description="ABC transporter" evidence="5">
    <location>
        <begin position="23"/>
        <end position="270"/>
    </location>
</feature>
<dbReference type="InterPro" id="IPR003593">
    <property type="entry name" value="AAA+_ATPase"/>
</dbReference>
<dbReference type="InterPro" id="IPR051120">
    <property type="entry name" value="ABC_AA/LPS_Transport"/>
</dbReference>
<dbReference type="Pfam" id="PF12399">
    <property type="entry name" value="BCA_ABC_TP_C"/>
    <property type="match status" value="1"/>
</dbReference>
<dbReference type="AlphaFoldDB" id="A0A1G4SDV1"/>
<keyword evidence="4 6" id="KW-0067">ATP-binding</keyword>
<dbReference type="Gene3D" id="3.40.50.300">
    <property type="entry name" value="P-loop containing nucleotide triphosphate hydrolases"/>
    <property type="match status" value="1"/>
</dbReference>
<protein>
    <submittedName>
        <fullName evidence="6">Amino acid/amide ABC transporter ATP-binding protein 1, HAAT family</fullName>
    </submittedName>
</protein>
<keyword evidence="2" id="KW-0813">Transport</keyword>
<dbReference type="GO" id="GO:0005524">
    <property type="term" value="F:ATP binding"/>
    <property type="evidence" value="ECO:0007669"/>
    <property type="project" value="UniProtKB-KW"/>
</dbReference>
<dbReference type="GO" id="GO:0016887">
    <property type="term" value="F:ATP hydrolysis activity"/>
    <property type="evidence" value="ECO:0007669"/>
    <property type="project" value="InterPro"/>
</dbReference>
<evidence type="ECO:0000259" key="5">
    <source>
        <dbReference type="PROSITE" id="PS50893"/>
    </source>
</evidence>
<gene>
    <name evidence="6" type="ORF">SAMN05660859_2099</name>
</gene>
<dbReference type="PROSITE" id="PS50893">
    <property type="entry name" value="ABC_TRANSPORTER_2"/>
    <property type="match status" value="1"/>
</dbReference>
<dbReference type="SUPFAM" id="SSF52540">
    <property type="entry name" value="P-loop containing nucleoside triphosphate hydrolases"/>
    <property type="match status" value="1"/>
</dbReference>
<evidence type="ECO:0000313" key="7">
    <source>
        <dbReference type="Proteomes" id="UP000198889"/>
    </source>
</evidence>
<evidence type="ECO:0000256" key="2">
    <source>
        <dbReference type="ARBA" id="ARBA00022448"/>
    </source>
</evidence>
<dbReference type="EMBL" id="FMTP01000003">
    <property type="protein sequence ID" value="SCW66725.1"/>
    <property type="molecule type" value="Genomic_DNA"/>
</dbReference>
<proteinExistence type="inferred from homology"/>
<evidence type="ECO:0000256" key="4">
    <source>
        <dbReference type="ARBA" id="ARBA00022840"/>
    </source>
</evidence>
<name>A0A1G4SDV1_9HYPH</name>